<name>A0A9Q0RP07_BLOTA</name>
<organism evidence="3 4">
    <name type="scientific">Blomia tropicalis</name>
    <name type="common">Mite</name>
    <dbReference type="NCBI Taxonomy" id="40697"/>
    <lineage>
        <taxon>Eukaryota</taxon>
        <taxon>Metazoa</taxon>
        <taxon>Ecdysozoa</taxon>
        <taxon>Arthropoda</taxon>
        <taxon>Chelicerata</taxon>
        <taxon>Arachnida</taxon>
        <taxon>Acari</taxon>
        <taxon>Acariformes</taxon>
        <taxon>Sarcoptiformes</taxon>
        <taxon>Astigmata</taxon>
        <taxon>Glycyphagoidea</taxon>
        <taxon>Echimyopodidae</taxon>
        <taxon>Blomia</taxon>
    </lineage>
</organism>
<dbReference type="PROSITE" id="PS50084">
    <property type="entry name" value="KH_TYPE_1"/>
    <property type="match status" value="1"/>
</dbReference>
<dbReference type="EMBL" id="JAPWDV010000002">
    <property type="protein sequence ID" value="KAJ6221319.1"/>
    <property type="molecule type" value="Genomic_DNA"/>
</dbReference>
<dbReference type="GO" id="GO:0003723">
    <property type="term" value="F:RNA binding"/>
    <property type="evidence" value="ECO:0007669"/>
    <property type="project" value="UniProtKB-UniRule"/>
</dbReference>
<protein>
    <recommendedName>
        <fullName evidence="2">K Homology domain-containing protein</fullName>
    </recommendedName>
</protein>
<dbReference type="Proteomes" id="UP001142055">
    <property type="component" value="Chromosome 2"/>
</dbReference>
<dbReference type="InterPro" id="IPR036612">
    <property type="entry name" value="KH_dom_type_1_sf"/>
</dbReference>
<dbReference type="GO" id="GO:0005737">
    <property type="term" value="C:cytoplasm"/>
    <property type="evidence" value="ECO:0007669"/>
    <property type="project" value="TreeGrafter"/>
</dbReference>
<dbReference type="InterPro" id="IPR004087">
    <property type="entry name" value="KH_dom"/>
</dbReference>
<proteinExistence type="predicted"/>
<dbReference type="SMART" id="SM00322">
    <property type="entry name" value="KH"/>
    <property type="match status" value="1"/>
</dbReference>
<dbReference type="GO" id="GO:0034518">
    <property type="term" value="C:RNA cap binding complex"/>
    <property type="evidence" value="ECO:0007669"/>
    <property type="project" value="TreeGrafter"/>
</dbReference>
<sequence>MSKEGVYFNNYKNWLDSFMTIKFKSERNTGNPLSLEDENLAEILLSKYDYLDCCISNEQFGTTLNNNLVLLLTFMLENGYDLDSDINYKEQVDMFFTLFRNLLRSHLKQLPDSINLLILRLIEIRASRWKIKSSIEEYYMKKIERKKPARDRNSHHFDNVEANEFSSLTNSNTNSSLRTSKSYGDIMTNYKFDDAMFGRHKQLKPSSRSMMKDEVIIKNSDSGKVMGIKGRRVHMIEEMSDTIISFQKVSPNARDRIVQISGQTKENINVAKNLIDTTIKQNVSPIPFDVAEQNENSSQSSVGNSLSDLNGSNNNIKLMLQGKEIVINVSDKSISEKLQQFLDKFDFSNFVSQPNDLNEDPQTEDSTVCLINFNEPDPVQPNTKEYFTYDRDFLLQFKDLQLNFECSRILDDIKTYHDSQFLRN</sequence>
<keyword evidence="4" id="KW-1185">Reference proteome</keyword>
<dbReference type="InterPro" id="IPR040160">
    <property type="entry name" value="Mxt"/>
</dbReference>
<dbReference type="PANTHER" id="PTHR20849">
    <property type="entry name" value="EUKARYOTIC TRANSLATION INITIATION FACTOR 4E-BINDING PROTEIN MEXTLI"/>
    <property type="match status" value="1"/>
</dbReference>
<dbReference type="GO" id="GO:0008190">
    <property type="term" value="F:eukaryotic initiation factor 4E binding"/>
    <property type="evidence" value="ECO:0007669"/>
    <property type="project" value="InterPro"/>
</dbReference>
<reference evidence="3" key="1">
    <citation type="submission" date="2022-12" db="EMBL/GenBank/DDBJ databases">
        <title>Genome assemblies of Blomia tropicalis.</title>
        <authorList>
            <person name="Cui Y."/>
        </authorList>
    </citation>
    <scope>NUCLEOTIDE SEQUENCE</scope>
    <source>
        <tissue evidence="3">Adult mites</tissue>
    </source>
</reference>
<comment type="caution">
    <text evidence="3">The sequence shown here is derived from an EMBL/GenBank/DDBJ whole genome shotgun (WGS) entry which is preliminary data.</text>
</comment>
<gene>
    <name evidence="3" type="ORF">RDWZM_007131</name>
</gene>
<feature type="domain" description="K Homology" evidence="2">
    <location>
        <begin position="209"/>
        <end position="280"/>
    </location>
</feature>
<evidence type="ECO:0000256" key="1">
    <source>
        <dbReference type="PROSITE-ProRule" id="PRU00117"/>
    </source>
</evidence>
<dbReference type="Gene3D" id="1.25.40.180">
    <property type="match status" value="1"/>
</dbReference>
<dbReference type="PANTHER" id="PTHR20849:SF2">
    <property type="entry name" value="EUKARYOTIC TRANSLATION INITIATION FACTOR 4E-BINDING PROTEIN MEXTLI"/>
    <property type="match status" value="1"/>
</dbReference>
<evidence type="ECO:0000259" key="2">
    <source>
        <dbReference type="SMART" id="SM00322"/>
    </source>
</evidence>
<dbReference type="CDD" id="cd22454">
    <property type="entry name" value="KH-I_Mextli_like"/>
    <property type="match status" value="1"/>
</dbReference>
<dbReference type="SUPFAM" id="SSF54791">
    <property type="entry name" value="Eukaryotic type KH-domain (KH-domain type I)"/>
    <property type="match status" value="1"/>
</dbReference>
<dbReference type="AlphaFoldDB" id="A0A9Q0RP07"/>
<keyword evidence="1" id="KW-0694">RNA-binding</keyword>
<evidence type="ECO:0000313" key="3">
    <source>
        <dbReference type="EMBL" id="KAJ6221319.1"/>
    </source>
</evidence>
<dbReference type="Pfam" id="PF00013">
    <property type="entry name" value="KH_1"/>
    <property type="match status" value="1"/>
</dbReference>
<dbReference type="GO" id="GO:0003743">
    <property type="term" value="F:translation initiation factor activity"/>
    <property type="evidence" value="ECO:0007669"/>
    <property type="project" value="TreeGrafter"/>
</dbReference>
<dbReference type="GO" id="GO:1901190">
    <property type="term" value="P:regulation of formation of translation initiation ternary complex"/>
    <property type="evidence" value="ECO:0007669"/>
    <property type="project" value="TreeGrafter"/>
</dbReference>
<dbReference type="GO" id="GO:0045727">
    <property type="term" value="P:positive regulation of translation"/>
    <property type="evidence" value="ECO:0007669"/>
    <property type="project" value="InterPro"/>
</dbReference>
<evidence type="ECO:0000313" key="4">
    <source>
        <dbReference type="Proteomes" id="UP001142055"/>
    </source>
</evidence>
<dbReference type="InterPro" id="IPR004088">
    <property type="entry name" value="KH_dom_type_1"/>
</dbReference>
<accession>A0A9Q0RP07</accession>
<dbReference type="Gene3D" id="3.30.1370.10">
    <property type="entry name" value="K Homology domain, type 1"/>
    <property type="match status" value="1"/>
</dbReference>